<evidence type="ECO:0000313" key="3">
    <source>
        <dbReference type="Proteomes" id="UP001141992"/>
    </source>
</evidence>
<name>A0A9X3KY87_ALCXX</name>
<feature type="chain" id="PRO_5040814687" evidence="1">
    <location>
        <begin position="25"/>
        <end position="143"/>
    </location>
</feature>
<comment type="caution">
    <text evidence="2">The sequence shown here is derived from an EMBL/GenBank/DDBJ whole genome shotgun (WGS) entry which is preliminary data.</text>
</comment>
<dbReference type="Proteomes" id="UP001141992">
    <property type="component" value="Unassembled WGS sequence"/>
</dbReference>
<keyword evidence="1" id="KW-0732">Signal</keyword>
<protein>
    <submittedName>
        <fullName evidence="2">Uncharacterized protein</fullName>
    </submittedName>
</protein>
<evidence type="ECO:0000256" key="1">
    <source>
        <dbReference type="SAM" id="SignalP"/>
    </source>
</evidence>
<reference evidence="2" key="1">
    <citation type="submission" date="2022-12" db="EMBL/GenBank/DDBJ databases">
        <authorList>
            <person name="Voronina O.L."/>
            <person name="Kunda M.S."/>
            <person name="Ryzhova N."/>
            <person name="Aksenova E.I."/>
        </authorList>
    </citation>
    <scope>NUCLEOTIDE SEQUENCE</scope>
    <source>
        <strain evidence="2">SCCH136:Ach223948</strain>
    </source>
</reference>
<dbReference type="EMBL" id="JAPZVI010000007">
    <property type="protein sequence ID" value="MCZ8402201.1"/>
    <property type="molecule type" value="Genomic_DNA"/>
</dbReference>
<proteinExistence type="predicted"/>
<organism evidence="2 3">
    <name type="scientific">Alcaligenes xylosoxydans xylosoxydans</name>
    <name type="common">Achromobacter xylosoxidans</name>
    <dbReference type="NCBI Taxonomy" id="85698"/>
    <lineage>
        <taxon>Bacteria</taxon>
        <taxon>Pseudomonadati</taxon>
        <taxon>Pseudomonadota</taxon>
        <taxon>Betaproteobacteria</taxon>
        <taxon>Burkholderiales</taxon>
        <taxon>Alcaligenaceae</taxon>
        <taxon>Achromobacter</taxon>
    </lineage>
</organism>
<dbReference type="AlphaFoldDB" id="A0A9X3KY87"/>
<accession>A0A9X3KY87</accession>
<dbReference type="RefSeq" id="WP_131728680.1">
    <property type="nucleotide sequence ID" value="NZ_CYTI01000001.1"/>
</dbReference>
<evidence type="ECO:0000313" key="2">
    <source>
        <dbReference type="EMBL" id="MCZ8402201.1"/>
    </source>
</evidence>
<gene>
    <name evidence="2" type="ORF">O9570_12150</name>
</gene>
<sequence>MDRREFLLLHASALFLSVADTANAENPTPGTSDTASFGSPLFADYLGNAVWSLSAKLVVFGRYRDASVPVLVEISTDRDFQQIVHSAVVKVDRDDRFQVSYLFRNELVNSALHARLSISDDSTAVGYPLKRVYSQTAALLPWK</sequence>
<feature type="signal peptide" evidence="1">
    <location>
        <begin position="1"/>
        <end position="24"/>
    </location>
</feature>